<dbReference type="STRING" id="1122244.GCA_000426885_00837"/>
<keyword evidence="1" id="KW-0472">Membrane</keyword>
<organism evidence="2 3">
    <name type="scientific">Moraxella caprae</name>
    <dbReference type="NCBI Taxonomy" id="90240"/>
    <lineage>
        <taxon>Bacteria</taxon>
        <taxon>Pseudomonadati</taxon>
        <taxon>Pseudomonadota</taxon>
        <taxon>Gammaproteobacteria</taxon>
        <taxon>Moraxellales</taxon>
        <taxon>Moraxellaceae</taxon>
        <taxon>Moraxella</taxon>
    </lineage>
</organism>
<evidence type="ECO:0000313" key="3">
    <source>
        <dbReference type="Proteomes" id="UP000254065"/>
    </source>
</evidence>
<keyword evidence="1" id="KW-0812">Transmembrane</keyword>
<reference evidence="2 3" key="1">
    <citation type="submission" date="2018-06" db="EMBL/GenBank/DDBJ databases">
        <authorList>
            <consortium name="Pathogen Informatics"/>
            <person name="Doyle S."/>
        </authorList>
    </citation>
    <scope>NUCLEOTIDE SEQUENCE [LARGE SCALE GENOMIC DNA]</scope>
    <source>
        <strain evidence="2 3">NCTC12877</strain>
    </source>
</reference>
<protein>
    <submittedName>
        <fullName evidence="2">Uncharacterized protein</fullName>
    </submittedName>
</protein>
<keyword evidence="1" id="KW-1133">Transmembrane helix</keyword>
<dbReference type="RefSeq" id="WP_029102577.1">
    <property type="nucleotide sequence ID" value="NZ_UGQB01000004.1"/>
</dbReference>
<dbReference type="OrthoDB" id="9968153at2"/>
<gene>
    <name evidence="2" type="ORF">NCTC12877_02636</name>
</gene>
<evidence type="ECO:0000313" key="2">
    <source>
        <dbReference type="EMBL" id="STZ09613.1"/>
    </source>
</evidence>
<feature type="transmembrane region" description="Helical" evidence="1">
    <location>
        <begin position="43"/>
        <end position="61"/>
    </location>
</feature>
<keyword evidence="3" id="KW-1185">Reference proteome</keyword>
<proteinExistence type="predicted"/>
<sequence length="112" mass="13175">MNELQKTYRYLFKLPISVPLIVLFVMIMAMDKMVLVMLLRKEGAIWISVTLLIVLACEFIFKKVVKFYCTNGQFSNEQLESANQKAKWVVYFSIVALVFSLFYMRYLIKIVV</sequence>
<name>A0A378R2P4_9GAMM</name>
<evidence type="ECO:0000256" key="1">
    <source>
        <dbReference type="SAM" id="Phobius"/>
    </source>
</evidence>
<dbReference type="EMBL" id="UGQB01000004">
    <property type="protein sequence ID" value="STZ09613.1"/>
    <property type="molecule type" value="Genomic_DNA"/>
</dbReference>
<accession>A0A378R2P4</accession>
<dbReference type="Proteomes" id="UP000254065">
    <property type="component" value="Unassembled WGS sequence"/>
</dbReference>
<feature type="transmembrane region" description="Helical" evidence="1">
    <location>
        <begin position="88"/>
        <end position="108"/>
    </location>
</feature>
<dbReference type="AlphaFoldDB" id="A0A378R2P4"/>
<feature type="transmembrane region" description="Helical" evidence="1">
    <location>
        <begin position="12"/>
        <end position="31"/>
    </location>
</feature>